<dbReference type="Proteomes" id="UP000034107">
    <property type="component" value="Unassembled WGS sequence"/>
</dbReference>
<dbReference type="GO" id="GO:0008360">
    <property type="term" value="P:regulation of cell shape"/>
    <property type="evidence" value="ECO:0007669"/>
    <property type="project" value="UniProtKB-KW"/>
</dbReference>
<dbReference type="SUPFAM" id="SSF55729">
    <property type="entry name" value="Acyl-CoA N-acyltransferases (Nat)"/>
    <property type="match status" value="1"/>
</dbReference>
<evidence type="ECO:0000256" key="5">
    <source>
        <dbReference type="ARBA" id="ARBA00023315"/>
    </source>
</evidence>
<dbReference type="Gene3D" id="3.40.630.30">
    <property type="match status" value="1"/>
</dbReference>
<sequence>MGIYPSYSCKFEYDDYNQGMHPVQSKEWGEFRAKAGNKISRVKDLLVVWSRIPGTVWYFGTLLKSRMPTKEDIKRLRDEAIKIGGVGIRIEPDVLKSAQRKVLSAQLVRGRRFFTPKTFWLDLKKSEEQLLAAMHPKARYNIRLAEKHGVEIVEDNSAAAFEKFWELTDQTAKRQGFYAHDKRYFELMWATLKNKIAHLFVAKYQGEILAAWIIFKHGDKIYYPYGASSETHRELQAPSLMMWKTALWGKDQGCKIYDLWGVEEGKGFTDFKAKFGPKTVEFVGTYDLIINPPLYWAFRIMEWIRWQILG</sequence>
<comment type="caution">
    <text evidence="7">The sequence shown here is derived from an EMBL/GenBank/DDBJ whole genome shotgun (WGS) entry which is preliminary data.</text>
</comment>
<dbReference type="GO" id="GO:0071555">
    <property type="term" value="P:cell wall organization"/>
    <property type="evidence" value="ECO:0007669"/>
    <property type="project" value="UniProtKB-KW"/>
</dbReference>
<dbReference type="GO" id="GO:0009252">
    <property type="term" value="P:peptidoglycan biosynthetic process"/>
    <property type="evidence" value="ECO:0007669"/>
    <property type="project" value="UniProtKB-KW"/>
</dbReference>
<keyword evidence="2" id="KW-0808">Transferase</keyword>
<dbReference type="Pfam" id="PF02388">
    <property type="entry name" value="FemAB"/>
    <property type="match status" value="1"/>
</dbReference>
<proteinExistence type="inferred from homology"/>
<keyword evidence="5" id="KW-0012">Acyltransferase</keyword>
<evidence type="ECO:0000256" key="2">
    <source>
        <dbReference type="ARBA" id="ARBA00022679"/>
    </source>
</evidence>
<dbReference type="GO" id="GO:0016755">
    <property type="term" value="F:aminoacyltransferase activity"/>
    <property type="evidence" value="ECO:0007669"/>
    <property type="project" value="InterPro"/>
</dbReference>
<reference evidence="7 8" key="1">
    <citation type="journal article" date="2015" name="Nature">
        <title>rRNA introns, odd ribosomes, and small enigmatic genomes across a large radiation of phyla.</title>
        <authorList>
            <person name="Brown C.T."/>
            <person name="Hug L.A."/>
            <person name="Thomas B.C."/>
            <person name="Sharon I."/>
            <person name="Castelle C.J."/>
            <person name="Singh A."/>
            <person name="Wilkins M.J."/>
            <person name="Williams K.H."/>
            <person name="Banfield J.F."/>
        </authorList>
    </citation>
    <scope>NUCLEOTIDE SEQUENCE [LARGE SCALE GENOMIC DNA]</scope>
</reference>
<dbReference type="AlphaFoldDB" id="A0A0G1NJS4"/>
<dbReference type="PANTHER" id="PTHR36174">
    <property type="entry name" value="LIPID II:GLYCINE GLYCYLTRANSFERASE"/>
    <property type="match status" value="1"/>
</dbReference>
<dbReference type="PROSITE" id="PS51191">
    <property type="entry name" value="FEMABX"/>
    <property type="match status" value="1"/>
</dbReference>
<organism evidence="7 8">
    <name type="scientific">Candidatus Nomurabacteria bacterium GW2011_GWA1_46_11</name>
    <dbReference type="NCBI Taxonomy" id="1618732"/>
    <lineage>
        <taxon>Bacteria</taxon>
        <taxon>Candidatus Nomuraibacteriota</taxon>
    </lineage>
</organism>
<dbReference type="EMBL" id="LCLS01000031">
    <property type="protein sequence ID" value="KKU20711.1"/>
    <property type="molecule type" value="Genomic_DNA"/>
</dbReference>
<name>A0A0G1NJS4_9BACT</name>
<evidence type="ECO:0000313" key="8">
    <source>
        <dbReference type="Proteomes" id="UP000034107"/>
    </source>
</evidence>
<evidence type="ECO:0000256" key="4">
    <source>
        <dbReference type="ARBA" id="ARBA00022984"/>
    </source>
</evidence>
<evidence type="ECO:0000313" key="7">
    <source>
        <dbReference type="EMBL" id="KKU20711.1"/>
    </source>
</evidence>
<gene>
    <name evidence="7" type="ORF">UX31_C0031G0005</name>
</gene>
<comment type="similarity">
    <text evidence="1">Belongs to the FemABX family.</text>
</comment>
<dbReference type="InterPro" id="IPR003447">
    <property type="entry name" value="FEMABX"/>
</dbReference>
<evidence type="ECO:0000256" key="6">
    <source>
        <dbReference type="ARBA" id="ARBA00023316"/>
    </source>
</evidence>
<evidence type="ECO:0000256" key="3">
    <source>
        <dbReference type="ARBA" id="ARBA00022960"/>
    </source>
</evidence>
<evidence type="ECO:0000256" key="1">
    <source>
        <dbReference type="ARBA" id="ARBA00009943"/>
    </source>
</evidence>
<dbReference type="InterPro" id="IPR016181">
    <property type="entry name" value="Acyl_CoA_acyltransferase"/>
</dbReference>
<protein>
    <submittedName>
        <fullName evidence="7">FemAB family protein</fullName>
    </submittedName>
</protein>
<accession>A0A0G1NJS4</accession>
<keyword evidence="3" id="KW-0133">Cell shape</keyword>
<dbReference type="PANTHER" id="PTHR36174:SF1">
    <property type="entry name" value="LIPID II:GLYCINE GLYCYLTRANSFERASE"/>
    <property type="match status" value="1"/>
</dbReference>
<feature type="non-terminal residue" evidence="7">
    <location>
        <position position="310"/>
    </location>
</feature>
<keyword evidence="4" id="KW-0573">Peptidoglycan synthesis</keyword>
<dbReference type="InterPro" id="IPR050644">
    <property type="entry name" value="PG_Glycine_Bridge_Synth"/>
</dbReference>
<keyword evidence="6" id="KW-0961">Cell wall biogenesis/degradation</keyword>